<dbReference type="NCBIfam" id="TIGR04183">
    <property type="entry name" value="Por_Secre_tail"/>
    <property type="match status" value="1"/>
</dbReference>
<organism evidence="2 3">
    <name type="scientific">Mariniphaga sediminis</name>
    <dbReference type="NCBI Taxonomy" id="1628158"/>
    <lineage>
        <taxon>Bacteria</taxon>
        <taxon>Pseudomonadati</taxon>
        <taxon>Bacteroidota</taxon>
        <taxon>Bacteroidia</taxon>
        <taxon>Marinilabiliales</taxon>
        <taxon>Prolixibacteraceae</taxon>
        <taxon>Mariniphaga</taxon>
    </lineage>
</organism>
<feature type="domain" description="Secretion system C-terminal sorting" evidence="1">
    <location>
        <begin position="439"/>
        <end position="499"/>
    </location>
</feature>
<accession>A0A399CRC1</accession>
<keyword evidence="3" id="KW-1185">Reference proteome</keyword>
<dbReference type="Proteomes" id="UP000266441">
    <property type="component" value="Unassembled WGS sequence"/>
</dbReference>
<dbReference type="Pfam" id="PF18962">
    <property type="entry name" value="Por_Secre_tail"/>
    <property type="match status" value="1"/>
</dbReference>
<dbReference type="EMBL" id="QWET01000041">
    <property type="protein sequence ID" value="RIH62754.1"/>
    <property type="molecule type" value="Genomic_DNA"/>
</dbReference>
<protein>
    <submittedName>
        <fullName evidence="2">BspA family leucine-rich repeat surface protein</fullName>
    </submittedName>
</protein>
<dbReference type="AlphaFoldDB" id="A0A399CRC1"/>
<dbReference type="Pfam" id="PF03382">
    <property type="entry name" value="DUF285"/>
    <property type="match status" value="1"/>
</dbReference>
<dbReference type="InterPro" id="IPR011889">
    <property type="entry name" value="Liste_lipo_26"/>
</dbReference>
<evidence type="ECO:0000313" key="3">
    <source>
        <dbReference type="Proteomes" id="UP000266441"/>
    </source>
</evidence>
<proteinExistence type="predicted"/>
<sequence>MKQKFVFSFVVLLTIIFLTSQFSVGQELTELKDINNVKLSNEINLFDGPNYALEENTIISLKSSEEEPTFYLDTNGITIKCINCVAGDTGRVNGAVYKAVDKNSLNQMIKEGADLSAVCTSLIKNMNGLFYGQNNFNQDISSWDVSNVTHMGGMFAYAYSFNQDIGSWDVSNVIRMDSMLWLAYIFNQNIGDWNVSKVTSMSGMFVRATNFNQNIGDWDVSNVNNMNWMFDEANAFNQNINSWNVSKVTDMSYMFRYAISFNQSLDSWNVSNVTDMSSMFADAQSFNQDIGNWDVSNVTEMNGMFEGATSFNQNIGNWNVGNVTRMEDMFHNAGSFNQDISLWNVSNVKPSSSFRTGMKRIFAGSNLSTGNYSKILNGWSKLDLQHGVTLDAGEIQYDSTAIMARQSIISEYGWTIKDGGLAANTTSISEKVKKNTLKIYPVPTNDKLFLETNSSGRVQIFDIQGKLVMNQQIENIINEINVSDLSSGTYLLKFESANELRTVHFLKN</sequence>
<dbReference type="InterPro" id="IPR005046">
    <property type="entry name" value="DUF285"/>
</dbReference>
<dbReference type="OrthoDB" id="1081070at2"/>
<evidence type="ECO:0000259" key="1">
    <source>
        <dbReference type="Pfam" id="PF18962"/>
    </source>
</evidence>
<comment type="caution">
    <text evidence="2">The sequence shown here is derived from an EMBL/GenBank/DDBJ whole genome shotgun (WGS) entry which is preliminary data.</text>
</comment>
<dbReference type="RefSeq" id="WP_119352307.1">
    <property type="nucleotide sequence ID" value="NZ_QWET01000041.1"/>
</dbReference>
<dbReference type="InterPro" id="IPR026444">
    <property type="entry name" value="Secre_tail"/>
</dbReference>
<evidence type="ECO:0000313" key="2">
    <source>
        <dbReference type="EMBL" id="RIH62754.1"/>
    </source>
</evidence>
<gene>
    <name evidence="2" type="ORF">D1164_23255</name>
</gene>
<dbReference type="NCBIfam" id="TIGR02167">
    <property type="entry name" value="Liste_lipo_26"/>
    <property type="match status" value="6"/>
</dbReference>
<reference evidence="2 3" key="1">
    <citation type="journal article" date="2015" name="Int. J. Syst. Evol. Microbiol.">
        <title>Mariniphaga sediminis sp. nov., isolated from coastal sediment.</title>
        <authorList>
            <person name="Wang F.Q."/>
            <person name="Shen Q.Y."/>
            <person name="Chen G.J."/>
            <person name="Du Z.J."/>
        </authorList>
    </citation>
    <scope>NUCLEOTIDE SEQUENCE [LARGE SCALE GENOMIC DNA]</scope>
    <source>
        <strain evidence="2 3">SY21</strain>
    </source>
</reference>
<name>A0A399CRC1_9BACT</name>